<keyword evidence="2" id="KW-1185">Reference proteome</keyword>
<dbReference type="InterPro" id="IPR009241">
    <property type="entry name" value="HigB-like"/>
</dbReference>
<gene>
    <name evidence="1" type="ORF">H6G06_22385</name>
</gene>
<name>A0A927A453_9NOST</name>
<dbReference type="AlphaFoldDB" id="A0A927A453"/>
<dbReference type="InterPro" id="IPR035093">
    <property type="entry name" value="RelE/ParE_toxin_dom_sf"/>
</dbReference>
<dbReference type="EMBL" id="JACJQU010000019">
    <property type="protein sequence ID" value="MBD2296150.1"/>
    <property type="molecule type" value="Genomic_DNA"/>
</dbReference>
<dbReference type="Gene3D" id="3.30.2310.20">
    <property type="entry name" value="RelE-like"/>
    <property type="match status" value="1"/>
</dbReference>
<reference evidence="2" key="1">
    <citation type="journal article" date="2020" name="ISME J.">
        <title>Comparative genomics reveals insights into cyanobacterial evolution and habitat adaptation.</title>
        <authorList>
            <person name="Chen M.Y."/>
            <person name="Teng W.K."/>
            <person name="Zhao L."/>
            <person name="Hu C.X."/>
            <person name="Zhou Y.K."/>
            <person name="Han B.P."/>
            <person name="Song L.R."/>
            <person name="Shu W.S."/>
        </authorList>
    </citation>
    <scope>NUCLEOTIDE SEQUENCE [LARGE SCALE GENOMIC DNA]</scope>
    <source>
        <strain evidence="2">FACHB-251</strain>
    </source>
</reference>
<accession>A0A927A453</accession>
<comment type="caution">
    <text evidence="1">The sequence shown here is derived from an EMBL/GenBank/DDBJ whole genome shotgun (WGS) entry which is preliminary data.</text>
</comment>
<sequence length="119" mass="13854">MTNDTIKTVIWVNSAKEELLEFPEDVIDEVGYILYRVQTNQTHPKIKPLKGLNGVFEIRSNYQTDTYRTVYAIKIDDAVYVLHAFKKKSTQGIKTPQQTIDLIQQRLQTARQISQIRQN</sequence>
<dbReference type="Proteomes" id="UP000662185">
    <property type="component" value="Unassembled WGS sequence"/>
</dbReference>
<dbReference type="Pfam" id="PF05973">
    <property type="entry name" value="Gp49"/>
    <property type="match status" value="1"/>
</dbReference>
<evidence type="ECO:0000313" key="1">
    <source>
        <dbReference type="EMBL" id="MBD2296150.1"/>
    </source>
</evidence>
<organism evidence="1 2">
    <name type="scientific">Anabaena sphaerica FACHB-251</name>
    <dbReference type="NCBI Taxonomy" id="2692883"/>
    <lineage>
        <taxon>Bacteria</taxon>
        <taxon>Bacillati</taxon>
        <taxon>Cyanobacteriota</taxon>
        <taxon>Cyanophyceae</taxon>
        <taxon>Nostocales</taxon>
        <taxon>Nostocaceae</taxon>
        <taxon>Anabaena</taxon>
    </lineage>
</organism>
<protein>
    <submittedName>
        <fullName evidence="1">Type II toxin-antitoxin system RelE/ParE family toxin</fullName>
    </submittedName>
</protein>
<evidence type="ECO:0000313" key="2">
    <source>
        <dbReference type="Proteomes" id="UP000662185"/>
    </source>
</evidence>
<proteinExistence type="predicted"/>
<dbReference type="RefSeq" id="WP_190564235.1">
    <property type="nucleotide sequence ID" value="NZ_JACJQU010000019.1"/>
</dbReference>